<protein>
    <recommendedName>
        <fullName evidence="1">Enoyl reductase (ER) domain-containing protein</fullName>
    </recommendedName>
</protein>
<evidence type="ECO:0000259" key="1">
    <source>
        <dbReference type="SMART" id="SM00829"/>
    </source>
</evidence>
<evidence type="ECO:0000313" key="2">
    <source>
        <dbReference type="EMBL" id="TFY56959.1"/>
    </source>
</evidence>
<dbReference type="SUPFAM" id="SSF50129">
    <property type="entry name" value="GroES-like"/>
    <property type="match status" value="1"/>
</dbReference>
<dbReference type="SUPFAM" id="SSF51735">
    <property type="entry name" value="NAD(P)-binding Rossmann-fold domains"/>
    <property type="match status" value="1"/>
</dbReference>
<feature type="domain" description="Enoyl reductase (ER)" evidence="1">
    <location>
        <begin position="16"/>
        <end position="347"/>
    </location>
</feature>
<dbReference type="Gene3D" id="3.90.180.10">
    <property type="entry name" value="Medium-chain alcohol dehydrogenases, catalytic domain"/>
    <property type="match status" value="1"/>
</dbReference>
<dbReference type="InterPro" id="IPR011032">
    <property type="entry name" value="GroES-like_sf"/>
</dbReference>
<organism evidence="2 3">
    <name type="scientific">Dentipellis fragilis</name>
    <dbReference type="NCBI Taxonomy" id="205917"/>
    <lineage>
        <taxon>Eukaryota</taxon>
        <taxon>Fungi</taxon>
        <taxon>Dikarya</taxon>
        <taxon>Basidiomycota</taxon>
        <taxon>Agaricomycotina</taxon>
        <taxon>Agaricomycetes</taxon>
        <taxon>Russulales</taxon>
        <taxon>Hericiaceae</taxon>
        <taxon>Dentipellis</taxon>
    </lineage>
</organism>
<dbReference type="CDD" id="cd08249">
    <property type="entry name" value="enoyl_reductase_like"/>
    <property type="match status" value="1"/>
</dbReference>
<dbReference type="InterPro" id="IPR047122">
    <property type="entry name" value="Trans-enoyl_RdTase-like"/>
</dbReference>
<dbReference type="InterPro" id="IPR020843">
    <property type="entry name" value="ER"/>
</dbReference>
<dbReference type="SMART" id="SM00829">
    <property type="entry name" value="PKS_ER"/>
    <property type="match status" value="1"/>
</dbReference>
<dbReference type="InterPro" id="IPR036291">
    <property type="entry name" value="NAD(P)-bd_dom_sf"/>
</dbReference>
<dbReference type="PANTHER" id="PTHR45348">
    <property type="entry name" value="HYPOTHETICAL OXIDOREDUCTASE (EUROFUNG)"/>
    <property type="match status" value="1"/>
</dbReference>
<sequence length="355" mass="37515">MASSLPSTQRAVIVQKDKTVAVETVPLDKPGPGEVLVKNAAIGQNPGDWKGIDFGMLPAGKGLGYDFAGRIAALGEGVTSLKIGDRVAGNGLPFKADKISQNAYCEYTLAGEKPLLRIPDNITDEEAATIPLAASTALHGLNLISDIPKRAPLGGRAFLVWGGSSSVGQFAIQLARIAGYKVITTASPKNHALVKGLGAAVAIDYRASDVVEQIIAASGRDGVDYVFDAISEGNSAELGTKTLRKDGPRKLALVSPLDVSNFDQSVDYYFTAPVAFLDRDLDLMGMYFSRNKAEFNLGLDFFENAPGWLQEGRLKPSPVTMRPGGLSGVQAGLDFMRAGKVSGTKLVYRVAETPA</sequence>
<accession>A0A4Y9Y806</accession>
<dbReference type="Pfam" id="PF00107">
    <property type="entry name" value="ADH_zinc_N"/>
    <property type="match status" value="1"/>
</dbReference>
<dbReference type="InterPro" id="IPR013149">
    <property type="entry name" value="ADH-like_C"/>
</dbReference>
<dbReference type="STRING" id="205917.A0A4Y9Y806"/>
<dbReference type="PANTHER" id="PTHR45348:SF2">
    <property type="entry name" value="ZINC-TYPE ALCOHOL DEHYDROGENASE-LIKE PROTEIN C2E1P3.01"/>
    <property type="match status" value="1"/>
</dbReference>
<dbReference type="GO" id="GO:0016651">
    <property type="term" value="F:oxidoreductase activity, acting on NAD(P)H"/>
    <property type="evidence" value="ECO:0007669"/>
    <property type="project" value="InterPro"/>
</dbReference>
<gene>
    <name evidence="2" type="ORF">EVG20_g8728</name>
</gene>
<comment type="caution">
    <text evidence="2">The sequence shown here is derived from an EMBL/GenBank/DDBJ whole genome shotgun (WGS) entry which is preliminary data.</text>
</comment>
<evidence type="ECO:0000313" key="3">
    <source>
        <dbReference type="Proteomes" id="UP000298327"/>
    </source>
</evidence>
<proteinExistence type="predicted"/>
<dbReference type="OrthoDB" id="3233595at2759"/>
<dbReference type="Proteomes" id="UP000298327">
    <property type="component" value="Unassembled WGS sequence"/>
</dbReference>
<dbReference type="Pfam" id="PF08240">
    <property type="entry name" value="ADH_N"/>
    <property type="match status" value="1"/>
</dbReference>
<dbReference type="InterPro" id="IPR013154">
    <property type="entry name" value="ADH-like_N"/>
</dbReference>
<keyword evidence="3" id="KW-1185">Reference proteome</keyword>
<dbReference type="AlphaFoldDB" id="A0A4Y9Y806"/>
<dbReference type="EMBL" id="SEOQ01000786">
    <property type="protein sequence ID" value="TFY56959.1"/>
    <property type="molecule type" value="Genomic_DNA"/>
</dbReference>
<dbReference type="Gene3D" id="3.40.50.720">
    <property type="entry name" value="NAD(P)-binding Rossmann-like Domain"/>
    <property type="match status" value="1"/>
</dbReference>
<name>A0A4Y9Y806_9AGAM</name>
<reference evidence="2 3" key="1">
    <citation type="submission" date="2019-02" db="EMBL/GenBank/DDBJ databases">
        <title>Genome sequencing of the rare red list fungi Dentipellis fragilis.</title>
        <authorList>
            <person name="Buettner E."/>
            <person name="Kellner H."/>
        </authorList>
    </citation>
    <scope>NUCLEOTIDE SEQUENCE [LARGE SCALE GENOMIC DNA]</scope>
    <source>
        <strain evidence="2 3">DSM 105465</strain>
    </source>
</reference>